<dbReference type="GO" id="GO:0005829">
    <property type="term" value="C:cytosol"/>
    <property type="evidence" value="ECO:0007669"/>
    <property type="project" value="TreeGrafter"/>
</dbReference>
<name>A0A409VJ58_9AGAR</name>
<dbReference type="InParanoid" id="A0A409VJ58"/>
<evidence type="ECO:0000256" key="13">
    <source>
        <dbReference type="RuleBase" id="RU000515"/>
    </source>
</evidence>
<accession>A0A409VJ58</accession>
<feature type="non-terminal residue" evidence="16">
    <location>
        <position position="1"/>
    </location>
</feature>
<evidence type="ECO:0000256" key="15">
    <source>
        <dbReference type="SAM" id="Phobius"/>
    </source>
</evidence>
<feature type="transmembrane region" description="Helical" evidence="15">
    <location>
        <begin position="576"/>
        <end position="599"/>
    </location>
</feature>
<comment type="pathway">
    <text evidence="2">Porphyrin-containing compound metabolism; protoporphyrin-IX biosynthesis; coproporphyrinogen-III from 5-aminolevulinate: step 1/4.</text>
</comment>
<evidence type="ECO:0000256" key="2">
    <source>
        <dbReference type="ARBA" id="ARBA00004694"/>
    </source>
</evidence>
<keyword evidence="9 13" id="KW-0456">Lyase</keyword>
<dbReference type="EC" id="4.2.1.24" evidence="13"/>
<dbReference type="AlphaFoldDB" id="A0A409VJ58"/>
<keyword evidence="10 13" id="KW-0627">Porphyrin biosynthesis</keyword>
<evidence type="ECO:0000256" key="1">
    <source>
        <dbReference type="ARBA" id="ARBA00004477"/>
    </source>
</evidence>
<dbReference type="InterPro" id="IPR013785">
    <property type="entry name" value="Aldolase_TIM"/>
</dbReference>
<comment type="similarity">
    <text evidence="3 14">Belongs to the ALAD family.</text>
</comment>
<dbReference type="GO" id="GO:0019915">
    <property type="term" value="P:lipid storage"/>
    <property type="evidence" value="ECO:0007669"/>
    <property type="project" value="InterPro"/>
</dbReference>
<dbReference type="EMBL" id="NHTK01006046">
    <property type="protein sequence ID" value="PPQ66302.1"/>
    <property type="molecule type" value="Genomic_DNA"/>
</dbReference>
<dbReference type="PRINTS" id="PR00144">
    <property type="entry name" value="DALDHYDRTASE"/>
</dbReference>
<dbReference type="PANTHER" id="PTHR11458">
    <property type="entry name" value="DELTA-AMINOLEVULINIC ACID DEHYDRATASE"/>
    <property type="match status" value="1"/>
</dbReference>
<evidence type="ECO:0000256" key="14">
    <source>
        <dbReference type="RuleBase" id="RU004161"/>
    </source>
</evidence>
<sequence length="610" mass="66605">CSLTYSSSSSILQGGYAHPLSRKWQAKTALTKSMFMYPIFITDDAQASVEIPTLPGQRRWGVDRLEEFIGPLVAKGLESVILFGVPLNCAKDARGTPADDASGPVILAIKKLRSLYPNLYIATDVCLCEYTSHGHCGVLHSDGTINTPPSVDRIAEVAVNYARAGAHCVAPSDMMDGRIKAIKRGLIDAGLGNKDAAGSAPSFGDRKCYQLPPSARGLARRAIQRDANEGADIIMVKPSMPYLDIIADAAQLTPDHPIACYQVSGEFAMIHAGARAGVYDLKTMAFESVESMVRAALLSAILFFGTAYSVLYSTYFDTSNPLLTGLPHPLSGIYYFANKSNPLNTIFIKRAWGWTTAAFLLILVSAVPQTALTASPSSRVRRGAPTRRDRLSKYLLCTTIWLLFTSWFFGPSLFERALVASGAECILAFPDGDAVRVPVELCYTKSTITSTTHPDIFLLPKLYTIGNPAVSDSKDTLEKTSEQIIGTSDRRLTIPENWKSRPRLRSGHDVSGHIFLLTMSILFLVDQIQPSLSADVWPRASQFHKWAIAANMALVAVWLFASYTTAVYFHTPFEKFTGFVLGLASFGLTRLPLFNVGALNAKHSQRNRKA</sequence>
<keyword evidence="6 15" id="KW-1133">Transmembrane helix</keyword>
<comment type="subunit">
    <text evidence="13">Homooctamer.</text>
</comment>
<evidence type="ECO:0000256" key="7">
    <source>
        <dbReference type="ARBA" id="ARBA00023133"/>
    </source>
</evidence>
<evidence type="ECO:0000256" key="4">
    <source>
        <dbReference type="ARBA" id="ARBA00022692"/>
    </source>
</evidence>
<dbReference type="GO" id="GO:0006782">
    <property type="term" value="P:protoporphyrinogen IX biosynthetic process"/>
    <property type="evidence" value="ECO:0007669"/>
    <property type="project" value="UniProtKB-UniPathway"/>
</dbReference>
<feature type="transmembrane region" description="Helical" evidence="15">
    <location>
        <begin position="351"/>
        <end position="374"/>
    </location>
</feature>
<dbReference type="GO" id="GO:0008270">
    <property type="term" value="F:zinc ion binding"/>
    <property type="evidence" value="ECO:0007669"/>
    <property type="project" value="TreeGrafter"/>
</dbReference>
<feature type="transmembrane region" description="Helical" evidence="15">
    <location>
        <begin position="394"/>
        <end position="414"/>
    </location>
</feature>
<evidence type="ECO:0000256" key="10">
    <source>
        <dbReference type="ARBA" id="ARBA00023244"/>
    </source>
</evidence>
<dbReference type="GO" id="GO:0010945">
    <property type="term" value="F:coenzyme A diphosphatase activity"/>
    <property type="evidence" value="ECO:0007669"/>
    <property type="project" value="InterPro"/>
</dbReference>
<evidence type="ECO:0000256" key="3">
    <source>
        <dbReference type="ARBA" id="ARBA00008055"/>
    </source>
</evidence>
<dbReference type="OrthoDB" id="1530at2759"/>
<dbReference type="Gene3D" id="3.20.20.70">
    <property type="entry name" value="Aldolase class I"/>
    <property type="match status" value="1"/>
</dbReference>
<dbReference type="STRING" id="181874.A0A409VJ58"/>
<dbReference type="SUPFAM" id="SSF51569">
    <property type="entry name" value="Aldolase"/>
    <property type="match status" value="1"/>
</dbReference>
<dbReference type="Pfam" id="PF10261">
    <property type="entry name" value="FIT"/>
    <property type="match status" value="2"/>
</dbReference>
<keyword evidence="5" id="KW-0256">Endoplasmic reticulum</keyword>
<evidence type="ECO:0000313" key="17">
    <source>
        <dbReference type="Proteomes" id="UP000284842"/>
    </source>
</evidence>
<evidence type="ECO:0000256" key="6">
    <source>
        <dbReference type="ARBA" id="ARBA00022989"/>
    </source>
</evidence>
<evidence type="ECO:0000256" key="8">
    <source>
        <dbReference type="ARBA" id="ARBA00023136"/>
    </source>
</evidence>
<dbReference type="InterPro" id="IPR019388">
    <property type="entry name" value="FIT"/>
</dbReference>
<proteinExistence type="inferred from homology"/>
<dbReference type="InterPro" id="IPR001731">
    <property type="entry name" value="ALAD"/>
</dbReference>
<evidence type="ECO:0000313" key="16">
    <source>
        <dbReference type="EMBL" id="PPQ66302.1"/>
    </source>
</evidence>
<dbReference type="InterPro" id="IPR030656">
    <property type="entry name" value="ALAD_AS"/>
</dbReference>
<feature type="transmembrane region" description="Helical" evidence="15">
    <location>
        <begin position="292"/>
        <end position="311"/>
    </location>
</feature>
<organism evidence="16 17">
    <name type="scientific">Panaeolus cyanescens</name>
    <dbReference type="NCBI Taxonomy" id="181874"/>
    <lineage>
        <taxon>Eukaryota</taxon>
        <taxon>Fungi</taxon>
        <taxon>Dikarya</taxon>
        <taxon>Basidiomycota</taxon>
        <taxon>Agaricomycotina</taxon>
        <taxon>Agaricomycetes</taxon>
        <taxon>Agaricomycetidae</taxon>
        <taxon>Agaricales</taxon>
        <taxon>Agaricineae</taxon>
        <taxon>Galeropsidaceae</taxon>
        <taxon>Panaeolus</taxon>
    </lineage>
</organism>
<keyword evidence="17" id="KW-1185">Reference proteome</keyword>
<comment type="subcellular location">
    <subcellularLocation>
        <location evidence="1">Endoplasmic reticulum membrane</location>
        <topology evidence="1">Multi-pass membrane protein</topology>
    </subcellularLocation>
</comment>
<keyword evidence="8 15" id="KW-0472">Membrane</keyword>
<evidence type="ECO:0000256" key="11">
    <source>
        <dbReference type="ARBA" id="ARBA00025628"/>
    </source>
</evidence>
<protein>
    <recommendedName>
        <fullName evidence="13">Delta-aminolevulinic acid dehydratase</fullName>
        <ecNumber evidence="13">4.2.1.24</ecNumber>
    </recommendedName>
</protein>
<dbReference type="GO" id="GO:0005789">
    <property type="term" value="C:endoplasmic reticulum membrane"/>
    <property type="evidence" value="ECO:0007669"/>
    <property type="project" value="UniProtKB-SubCell"/>
</dbReference>
<keyword evidence="7" id="KW-0350">Heme biosynthesis</keyword>
<reference evidence="16 17" key="1">
    <citation type="journal article" date="2018" name="Evol. Lett.">
        <title>Horizontal gene cluster transfer increased hallucinogenic mushroom diversity.</title>
        <authorList>
            <person name="Reynolds H.T."/>
            <person name="Vijayakumar V."/>
            <person name="Gluck-Thaler E."/>
            <person name="Korotkin H.B."/>
            <person name="Matheny P.B."/>
            <person name="Slot J.C."/>
        </authorList>
    </citation>
    <scope>NUCLEOTIDE SEQUENCE [LARGE SCALE GENOMIC DNA]</scope>
    <source>
        <strain evidence="16 17">2629</strain>
    </source>
</reference>
<gene>
    <name evidence="16" type="ORF">CVT24_007299</name>
</gene>
<comment type="caution">
    <text evidence="16">The sequence shown here is derived from an EMBL/GenBank/DDBJ whole genome shotgun (WGS) entry which is preliminary data.</text>
</comment>
<keyword evidence="4 15" id="KW-0812">Transmembrane</keyword>
<comment type="function">
    <text evidence="11">Catalyzes an early step in the biosynthesis of tetrapyrroles. Binds two molecules of 5-aminolevulinate per subunit, each at a distinct site, and catalyzes their condensation to form porphobilinogen.</text>
</comment>
<feature type="transmembrane region" description="Helical" evidence="15">
    <location>
        <begin position="510"/>
        <end position="525"/>
    </location>
</feature>
<evidence type="ECO:0000256" key="5">
    <source>
        <dbReference type="ARBA" id="ARBA00022824"/>
    </source>
</evidence>
<dbReference type="SMART" id="SM01004">
    <property type="entry name" value="ALAD"/>
    <property type="match status" value="1"/>
</dbReference>
<dbReference type="Pfam" id="PF00490">
    <property type="entry name" value="ALAD"/>
    <property type="match status" value="2"/>
</dbReference>
<dbReference type="PROSITE" id="PS00169">
    <property type="entry name" value="D_ALA_DEHYDRATASE"/>
    <property type="match status" value="1"/>
</dbReference>
<evidence type="ECO:0000256" key="9">
    <source>
        <dbReference type="ARBA" id="ARBA00023239"/>
    </source>
</evidence>
<dbReference type="Proteomes" id="UP000284842">
    <property type="component" value="Unassembled WGS sequence"/>
</dbReference>
<comment type="catalytic activity">
    <reaction evidence="12 13">
        <text>2 5-aminolevulinate = porphobilinogen + 2 H2O + H(+)</text>
        <dbReference type="Rhea" id="RHEA:24064"/>
        <dbReference type="ChEBI" id="CHEBI:15377"/>
        <dbReference type="ChEBI" id="CHEBI:15378"/>
        <dbReference type="ChEBI" id="CHEBI:58126"/>
        <dbReference type="ChEBI" id="CHEBI:356416"/>
        <dbReference type="EC" id="4.2.1.24"/>
    </reaction>
</comment>
<dbReference type="PANTHER" id="PTHR11458:SF0">
    <property type="entry name" value="DELTA-AMINOLEVULINIC ACID DEHYDRATASE"/>
    <property type="match status" value="1"/>
</dbReference>
<feature type="transmembrane region" description="Helical" evidence="15">
    <location>
        <begin position="546"/>
        <end position="570"/>
    </location>
</feature>
<dbReference type="GO" id="GO:0004655">
    <property type="term" value="F:porphobilinogen synthase activity"/>
    <property type="evidence" value="ECO:0007669"/>
    <property type="project" value="UniProtKB-EC"/>
</dbReference>
<evidence type="ECO:0000256" key="12">
    <source>
        <dbReference type="ARBA" id="ARBA00047651"/>
    </source>
</evidence>
<dbReference type="UniPathway" id="UPA00251">
    <property type="reaction ID" value="UER00318"/>
</dbReference>